<evidence type="ECO:0000313" key="3">
    <source>
        <dbReference type="Proteomes" id="UP001497516"/>
    </source>
</evidence>
<name>A0AAV2DUL0_9ROSI</name>
<evidence type="ECO:0000313" key="2">
    <source>
        <dbReference type="EMBL" id="CAL1377280.1"/>
    </source>
</evidence>
<dbReference type="InterPro" id="IPR036397">
    <property type="entry name" value="RNaseH_sf"/>
</dbReference>
<keyword evidence="3" id="KW-1185">Reference proteome</keyword>
<dbReference type="InterPro" id="IPR002156">
    <property type="entry name" value="RNaseH_domain"/>
</dbReference>
<sequence>MGEGKNCEAWLCDLIEGVSSEELTKVLITLWFLWKERNNHLFNNPKLEEWEIVAKAQNYLEEYIEQQNRRNPGPPLSRARARTRCPLERTLKLNTDATILGEEGTGYGMILRDSAGNFLMGATHRTKTRWPIEMAEAQAMVWGLKLTREHYSLLLLMETDCQTLIQKLNRREATKLEVGLFVTRSVRLQRRMEV</sequence>
<dbReference type="InterPro" id="IPR044730">
    <property type="entry name" value="RNase_H-like_dom_plant"/>
</dbReference>
<dbReference type="InterPro" id="IPR012337">
    <property type="entry name" value="RNaseH-like_sf"/>
</dbReference>
<dbReference type="EMBL" id="OZ034816">
    <property type="protein sequence ID" value="CAL1377280.1"/>
    <property type="molecule type" value="Genomic_DNA"/>
</dbReference>
<proteinExistence type="predicted"/>
<dbReference type="GO" id="GO:0003676">
    <property type="term" value="F:nucleic acid binding"/>
    <property type="evidence" value="ECO:0007669"/>
    <property type="project" value="InterPro"/>
</dbReference>
<dbReference type="Proteomes" id="UP001497516">
    <property type="component" value="Chromosome 3"/>
</dbReference>
<dbReference type="CDD" id="cd06222">
    <property type="entry name" value="RNase_H_like"/>
    <property type="match status" value="1"/>
</dbReference>
<accession>A0AAV2DUL0</accession>
<dbReference type="GO" id="GO:0004523">
    <property type="term" value="F:RNA-DNA hybrid ribonuclease activity"/>
    <property type="evidence" value="ECO:0007669"/>
    <property type="project" value="InterPro"/>
</dbReference>
<organism evidence="2 3">
    <name type="scientific">Linum trigynum</name>
    <dbReference type="NCBI Taxonomy" id="586398"/>
    <lineage>
        <taxon>Eukaryota</taxon>
        <taxon>Viridiplantae</taxon>
        <taxon>Streptophyta</taxon>
        <taxon>Embryophyta</taxon>
        <taxon>Tracheophyta</taxon>
        <taxon>Spermatophyta</taxon>
        <taxon>Magnoliopsida</taxon>
        <taxon>eudicotyledons</taxon>
        <taxon>Gunneridae</taxon>
        <taxon>Pentapetalae</taxon>
        <taxon>rosids</taxon>
        <taxon>fabids</taxon>
        <taxon>Malpighiales</taxon>
        <taxon>Linaceae</taxon>
        <taxon>Linum</taxon>
    </lineage>
</organism>
<dbReference type="InterPro" id="IPR052929">
    <property type="entry name" value="RNase_H-like_EbsB-rel"/>
</dbReference>
<dbReference type="AlphaFoldDB" id="A0AAV2DUL0"/>
<dbReference type="Pfam" id="PF13456">
    <property type="entry name" value="RVT_3"/>
    <property type="match status" value="1"/>
</dbReference>
<protein>
    <recommendedName>
        <fullName evidence="1">RNase H type-1 domain-containing protein</fullName>
    </recommendedName>
</protein>
<dbReference type="SUPFAM" id="SSF53098">
    <property type="entry name" value="Ribonuclease H-like"/>
    <property type="match status" value="1"/>
</dbReference>
<reference evidence="2 3" key="1">
    <citation type="submission" date="2024-04" db="EMBL/GenBank/DDBJ databases">
        <authorList>
            <person name="Fracassetti M."/>
        </authorList>
    </citation>
    <scope>NUCLEOTIDE SEQUENCE [LARGE SCALE GENOMIC DNA]</scope>
</reference>
<evidence type="ECO:0000259" key="1">
    <source>
        <dbReference type="Pfam" id="PF13456"/>
    </source>
</evidence>
<dbReference type="Gene3D" id="3.30.420.10">
    <property type="entry name" value="Ribonuclease H-like superfamily/Ribonuclease H"/>
    <property type="match status" value="1"/>
</dbReference>
<gene>
    <name evidence="2" type="ORF">LTRI10_LOCUS18941</name>
</gene>
<dbReference type="PANTHER" id="PTHR47074:SF21">
    <property type="entry name" value="RNASE H TYPE-1 DOMAIN-CONTAINING PROTEIN"/>
    <property type="match status" value="1"/>
</dbReference>
<feature type="domain" description="RNase H type-1" evidence="1">
    <location>
        <begin position="94"/>
        <end position="191"/>
    </location>
</feature>
<dbReference type="PANTHER" id="PTHR47074">
    <property type="entry name" value="BNAC02G40300D PROTEIN"/>
    <property type="match status" value="1"/>
</dbReference>